<reference evidence="1 2" key="1">
    <citation type="submission" date="2019-10" db="EMBL/GenBank/DDBJ databases">
        <title>Rubrobacter sp nov SCSIO 52090 isolated from a deep-sea sediment in the South China Sea.</title>
        <authorList>
            <person name="Chen R.W."/>
        </authorList>
    </citation>
    <scope>NUCLEOTIDE SEQUENCE [LARGE SCALE GENOMIC DNA]</scope>
    <source>
        <strain evidence="1 2">SCSIO 52909</strain>
    </source>
</reference>
<protein>
    <submittedName>
        <fullName evidence="1">Uncharacterized protein</fullName>
    </submittedName>
</protein>
<dbReference type="AlphaFoldDB" id="A0A6G8Q8J0"/>
<accession>A0A6G8Q8J0</accession>
<name>A0A6G8Q8J0_9ACTN</name>
<sequence>MALWGDHLRRTFRIVDLSKDVEGKAKEVCDLLNDCFPAGNARDAAGATPDQMAFVLTLAKLSEEETQDFFDVITCAGGLSSQQAHHLINRLKRKAP</sequence>
<gene>
    <name evidence="1" type="ORF">GBA63_09185</name>
</gene>
<proteinExistence type="predicted"/>
<keyword evidence="2" id="KW-1185">Reference proteome</keyword>
<dbReference type="KEGG" id="rub:GBA63_09185"/>
<evidence type="ECO:0000313" key="2">
    <source>
        <dbReference type="Proteomes" id="UP000501452"/>
    </source>
</evidence>
<dbReference type="RefSeq" id="WP_166175505.1">
    <property type="nucleotide sequence ID" value="NZ_CP045119.1"/>
</dbReference>
<dbReference type="Proteomes" id="UP000501452">
    <property type="component" value="Chromosome"/>
</dbReference>
<dbReference type="EMBL" id="CP045119">
    <property type="protein sequence ID" value="QIN82805.1"/>
    <property type="molecule type" value="Genomic_DNA"/>
</dbReference>
<organism evidence="1 2">
    <name type="scientific">Rubrobacter tropicus</name>
    <dbReference type="NCBI Taxonomy" id="2653851"/>
    <lineage>
        <taxon>Bacteria</taxon>
        <taxon>Bacillati</taxon>
        <taxon>Actinomycetota</taxon>
        <taxon>Rubrobacteria</taxon>
        <taxon>Rubrobacterales</taxon>
        <taxon>Rubrobacteraceae</taxon>
        <taxon>Rubrobacter</taxon>
    </lineage>
</organism>
<evidence type="ECO:0000313" key="1">
    <source>
        <dbReference type="EMBL" id="QIN82805.1"/>
    </source>
</evidence>